<dbReference type="RefSeq" id="XP_020548188.1">
    <property type="nucleotide sequence ID" value="XM_020692529.1"/>
</dbReference>
<dbReference type="Pfam" id="PF00361">
    <property type="entry name" value="Proton_antipo_M"/>
    <property type="match status" value="1"/>
</dbReference>
<name>A0A8M8UMU8_SESIN</name>
<feature type="domain" description="NADH:quinone oxidoreductase/Mrp antiporter transmembrane" evidence="14">
    <location>
        <begin position="243"/>
        <end position="292"/>
    </location>
</feature>
<evidence type="ECO:0000256" key="8">
    <source>
        <dbReference type="ARBA" id="ARBA00023027"/>
    </source>
</evidence>
<keyword evidence="4" id="KW-0934">Plastid</keyword>
<evidence type="ECO:0000256" key="2">
    <source>
        <dbReference type="ARBA" id="ARBA00004334"/>
    </source>
</evidence>
<dbReference type="OrthoDB" id="4092844at2759"/>
<evidence type="ECO:0000256" key="5">
    <source>
        <dbReference type="ARBA" id="ARBA00022692"/>
    </source>
</evidence>
<dbReference type="AlphaFoldDB" id="A0A8M8UMU8"/>
<dbReference type="Proteomes" id="UP000504604">
    <property type="component" value="Linkage group LG3"/>
</dbReference>
<keyword evidence="8" id="KW-0520">NAD</keyword>
<evidence type="ECO:0000256" key="6">
    <source>
        <dbReference type="ARBA" id="ARBA00022967"/>
    </source>
</evidence>
<evidence type="ECO:0000259" key="14">
    <source>
        <dbReference type="Pfam" id="PF00361"/>
    </source>
</evidence>
<comment type="subcellular location">
    <subcellularLocation>
        <location evidence="1">Membrane</location>
        <topology evidence="1">Multi-pass membrane protein</topology>
    </subcellularLocation>
    <subcellularLocation>
        <location evidence="2">Plastid</location>
        <location evidence="2">Chloroplast thylakoid membrane</location>
    </subcellularLocation>
</comment>
<keyword evidence="9 13" id="KW-0472">Membrane</keyword>
<evidence type="ECO:0000256" key="13">
    <source>
        <dbReference type="SAM" id="Phobius"/>
    </source>
</evidence>
<evidence type="ECO:0000256" key="4">
    <source>
        <dbReference type="ARBA" id="ARBA00022640"/>
    </source>
</evidence>
<feature type="transmembrane region" description="Helical" evidence="13">
    <location>
        <begin position="153"/>
        <end position="179"/>
    </location>
</feature>
<keyword evidence="6" id="KW-1278">Translocase</keyword>
<evidence type="ECO:0000256" key="12">
    <source>
        <dbReference type="SAM" id="MobiDB-lite"/>
    </source>
</evidence>
<evidence type="ECO:0000256" key="3">
    <source>
        <dbReference type="ARBA" id="ARBA00022448"/>
    </source>
</evidence>
<dbReference type="PANTHER" id="PTHR22773">
    <property type="entry name" value="NADH DEHYDROGENASE"/>
    <property type="match status" value="1"/>
</dbReference>
<keyword evidence="3" id="KW-0813">Transport</keyword>
<accession>A0A8M8UMU8</accession>
<keyword evidence="7 13" id="KW-1133">Transmembrane helix</keyword>
<feature type="region of interest" description="Disordered" evidence="12">
    <location>
        <begin position="61"/>
        <end position="93"/>
    </location>
</feature>
<evidence type="ECO:0000256" key="7">
    <source>
        <dbReference type="ARBA" id="ARBA00022989"/>
    </source>
</evidence>
<evidence type="ECO:0000313" key="15">
    <source>
        <dbReference type="Proteomes" id="UP000504604"/>
    </source>
</evidence>
<organism evidence="15 16">
    <name type="scientific">Sesamum indicum</name>
    <name type="common">Oriental sesame</name>
    <name type="synonym">Sesamum orientale</name>
    <dbReference type="NCBI Taxonomy" id="4182"/>
    <lineage>
        <taxon>Eukaryota</taxon>
        <taxon>Viridiplantae</taxon>
        <taxon>Streptophyta</taxon>
        <taxon>Embryophyta</taxon>
        <taxon>Tracheophyta</taxon>
        <taxon>Spermatophyta</taxon>
        <taxon>Magnoliopsida</taxon>
        <taxon>eudicotyledons</taxon>
        <taxon>Gunneridae</taxon>
        <taxon>Pentapetalae</taxon>
        <taxon>asterids</taxon>
        <taxon>lamiids</taxon>
        <taxon>Lamiales</taxon>
        <taxon>Pedaliaceae</taxon>
        <taxon>Sesamum</taxon>
    </lineage>
</organism>
<sequence length="301" mass="33640">MNIGIGKGKVWSKAITVVVSPRAGVDSLIANTLVIDMDETDLPNALQHHYTIDKYIGSGNTGRTFPSGNNGRPGYGRSNNGRPGYGRSLSRARDRHRRDSHSWEECLMLHRDQGWSSGFPRDFIINATFILLIHGVVFSTSKKYDYPPLVSNVGWLGLLSVLITLLLLAAGAPLLTIAYLFWNNLFRRDNFTYFCQILLLLSAAGTISMCFDSSEQERFDAFKFIVLIPLPTRSMLFMISTYDSIAMYLAIEPQSLCFYVIAASKRKSEFSTEAGSKYLILGSFSSGILLFGYDRTTTDIY</sequence>
<proteinExistence type="predicted"/>
<gene>
    <name evidence="16" type="primary">LOC110011718</name>
</gene>
<reference evidence="16" key="1">
    <citation type="submission" date="2025-08" db="UniProtKB">
        <authorList>
            <consortium name="RefSeq"/>
        </authorList>
    </citation>
    <scope>IDENTIFICATION</scope>
</reference>
<feature type="compositionally biased region" description="Polar residues" evidence="12">
    <location>
        <begin position="61"/>
        <end position="70"/>
    </location>
</feature>
<protein>
    <submittedName>
        <fullName evidence="16">Uncharacterized protein LOC110011718</fullName>
    </submittedName>
</protein>
<evidence type="ECO:0000256" key="10">
    <source>
        <dbReference type="ARBA" id="ARBA00047726"/>
    </source>
</evidence>
<evidence type="ECO:0000256" key="1">
    <source>
        <dbReference type="ARBA" id="ARBA00004141"/>
    </source>
</evidence>
<comment type="catalytic activity">
    <reaction evidence="10">
        <text>a plastoquinone + NADPH + (n+1) H(+)(in) = a plastoquinol + NADP(+) + n H(+)(out)</text>
        <dbReference type="Rhea" id="RHEA:42612"/>
        <dbReference type="Rhea" id="RHEA-COMP:9561"/>
        <dbReference type="Rhea" id="RHEA-COMP:9562"/>
        <dbReference type="ChEBI" id="CHEBI:15378"/>
        <dbReference type="ChEBI" id="CHEBI:17757"/>
        <dbReference type="ChEBI" id="CHEBI:57783"/>
        <dbReference type="ChEBI" id="CHEBI:58349"/>
        <dbReference type="ChEBI" id="CHEBI:62192"/>
    </reaction>
</comment>
<evidence type="ECO:0000256" key="9">
    <source>
        <dbReference type="ARBA" id="ARBA00023136"/>
    </source>
</evidence>
<evidence type="ECO:0000313" key="16">
    <source>
        <dbReference type="RefSeq" id="XP_020548188.1"/>
    </source>
</evidence>
<dbReference type="KEGG" id="sind:110011718"/>
<evidence type="ECO:0000256" key="11">
    <source>
        <dbReference type="ARBA" id="ARBA00048026"/>
    </source>
</evidence>
<keyword evidence="5 13" id="KW-0812">Transmembrane</keyword>
<comment type="catalytic activity">
    <reaction evidence="11">
        <text>a plastoquinone + NADH + (n+1) H(+)(in) = a plastoquinol + NAD(+) + n H(+)(out)</text>
        <dbReference type="Rhea" id="RHEA:42608"/>
        <dbReference type="Rhea" id="RHEA-COMP:9561"/>
        <dbReference type="Rhea" id="RHEA-COMP:9562"/>
        <dbReference type="ChEBI" id="CHEBI:15378"/>
        <dbReference type="ChEBI" id="CHEBI:17757"/>
        <dbReference type="ChEBI" id="CHEBI:57540"/>
        <dbReference type="ChEBI" id="CHEBI:57945"/>
        <dbReference type="ChEBI" id="CHEBI:62192"/>
    </reaction>
</comment>
<feature type="transmembrane region" description="Helical" evidence="13">
    <location>
        <begin position="123"/>
        <end position="141"/>
    </location>
</feature>
<dbReference type="GO" id="GO:0009535">
    <property type="term" value="C:chloroplast thylakoid membrane"/>
    <property type="evidence" value="ECO:0007669"/>
    <property type="project" value="UniProtKB-SubCell"/>
</dbReference>
<keyword evidence="15" id="KW-1185">Reference proteome</keyword>
<dbReference type="GeneID" id="110011718"/>
<dbReference type="InterPro" id="IPR001750">
    <property type="entry name" value="ND/Mrp_TM"/>
</dbReference>